<accession>A0A026WWT6</accession>
<proteinExistence type="predicted"/>
<feature type="transmembrane region" description="Helical" evidence="1">
    <location>
        <begin position="20"/>
        <end position="42"/>
    </location>
</feature>
<evidence type="ECO:0008006" key="4">
    <source>
        <dbReference type="Google" id="ProtNLM"/>
    </source>
</evidence>
<protein>
    <recommendedName>
        <fullName evidence="4">Small integral membrane protein</fullName>
    </recommendedName>
</protein>
<gene>
    <name evidence="2" type="ORF">X777_13382</name>
</gene>
<sequence length="73" mass="8492">MSPSVNQRIKRVLLEKFGAVGLLIVGASLIYVTYTGFIRPVYRRYNSMKAEEIANIIYEQRKKKVLQQQEDKT</sequence>
<name>A0A026WWT6_OOCBI</name>
<keyword evidence="3" id="KW-1185">Reference proteome</keyword>
<evidence type="ECO:0000313" key="3">
    <source>
        <dbReference type="Proteomes" id="UP000053097"/>
    </source>
</evidence>
<organism evidence="2 3">
    <name type="scientific">Ooceraea biroi</name>
    <name type="common">Clonal raider ant</name>
    <name type="synonym">Cerapachys biroi</name>
    <dbReference type="NCBI Taxonomy" id="2015173"/>
    <lineage>
        <taxon>Eukaryota</taxon>
        <taxon>Metazoa</taxon>
        <taxon>Ecdysozoa</taxon>
        <taxon>Arthropoda</taxon>
        <taxon>Hexapoda</taxon>
        <taxon>Insecta</taxon>
        <taxon>Pterygota</taxon>
        <taxon>Neoptera</taxon>
        <taxon>Endopterygota</taxon>
        <taxon>Hymenoptera</taxon>
        <taxon>Apocrita</taxon>
        <taxon>Aculeata</taxon>
        <taxon>Formicoidea</taxon>
        <taxon>Formicidae</taxon>
        <taxon>Dorylinae</taxon>
        <taxon>Ooceraea</taxon>
    </lineage>
</organism>
<dbReference type="Proteomes" id="UP000053097">
    <property type="component" value="Unassembled WGS sequence"/>
</dbReference>
<keyword evidence="1" id="KW-0812">Transmembrane</keyword>
<keyword evidence="1" id="KW-1133">Transmembrane helix</keyword>
<evidence type="ECO:0000313" key="2">
    <source>
        <dbReference type="EMBL" id="EZA60293.1"/>
    </source>
</evidence>
<keyword evidence="1" id="KW-0472">Membrane</keyword>
<reference evidence="2 3" key="1">
    <citation type="journal article" date="2014" name="Curr. Biol.">
        <title>The genome of the clonal raider ant Cerapachys biroi.</title>
        <authorList>
            <person name="Oxley P.R."/>
            <person name="Ji L."/>
            <person name="Fetter-Pruneda I."/>
            <person name="McKenzie S.K."/>
            <person name="Li C."/>
            <person name="Hu H."/>
            <person name="Zhang G."/>
            <person name="Kronauer D.J."/>
        </authorList>
    </citation>
    <scope>NUCLEOTIDE SEQUENCE [LARGE SCALE GENOMIC DNA]</scope>
</reference>
<evidence type="ECO:0000256" key="1">
    <source>
        <dbReference type="SAM" id="Phobius"/>
    </source>
</evidence>
<dbReference type="EMBL" id="KK107078">
    <property type="protein sequence ID" value="EZA60293.1"/>
    <property type="molecule type" value="Genomic_DNA"/>
</dbReference>
<dbReference type="AlphaFoldDB" id="A0A026WWT6"/>